<sequence>MDVTKLEGCARLVRTAGLEPNVLQRRAWALCLAGKDVLIVAPTGSGKTLAAVAPLPSLLAGSSAATTPETSDGSVRAVFLVPTRELAAQVARACAPLATEGVAVAAVHGGESFRAQMEAARRAALVVATPGRLLDLMGEQERRETARPSSSPLSLSRVSYPRLASR</sequence>
<dbReference type="PANTHER" id="PTHR47959">
    <property type="entry name" value="ATP-DEPENDENT RNA HELICASE RHLE-RELATED"/>
    <property type="match status" value="1"/>
</dbReference>
<dbReference type="GO" id="GO:0003676">
    <property type="term" value="F:nucleic acid binding"/>
    <property type="evidence" value="ECO:0007669"/>
    <property type="project" value="InterPro"/>
</dbReference>
<name>A0A0D3KHI4_EMIH1</name>
<dbReference type="Gene3D" id="3.40.50.300">
    <property type="entry name" value="P-loop containing nucleotide triphosphate hydrolases"/>
    <property type="match status" value="1"/>
</dbReference>
<proteinExistence type="predicted"/>
<dbReference type="Pfam" id="PF00270">
    <property type="entry name" value="DEAD"/>
    <property type="match status" value="1"/>
</dbReference>
<keyword evidence="3" id="KW-0347">Helicase</keyword>
<dbReference type="Proteomes" id="UP000013827">
    <property type="component" value="Unassembled WGS sequence"/>
</dbReference>
<dbReference type="PROSITE" id="PS51192">
    <property type="entry name" value="HELICASE_ATP_BIND_1"/>
    <property type="match status" value="1"/>
</dbReference>
<keyword evidence="8" id="KW-1185">Reference proteome</keyword>
<organism evidence="7 8">
    <name type="scientific">Emiliania huxleyi (strain CCMP1516)</name>
    <dbReference type="NCBI Taxonomy" id="280463"/>
    <lineage>
        <taxon>Eukaryota</taxon>
        <taxon>Haptista</taxon>
        <taxon>Haptophyta</taxon>
        <taxon>Prymnesiophyceae</taxon>
        <taxon>Isochrysidales</taxon>
        <taxon>Noelaerhabdaceae</taxon>
        <taxon>Emiliania</taxon>
    </lineage>
</organism>
<dbReference type="InterPro" id="IPR014001">
    <property type="entry name" value="Helicase_ATP-bd"/>
</dbReference>
<dbReference type="SUPFAM" id="SSF52540">
    <property type="entry name" value="P-loop containing nucleoside triphosphate hydrolases"/>
    <property type="match status" value="1"/>
</dbReference>
<protein>
    <recommendedName>
        <fullName evidence="6">Helicase ATP-binding domain-containing protein</fullName>
    </recommendedName>
</protein>
<dbReference type="KEGG" id="ehx:EMIHUDRAFT_252633"/>
<dbReference type="STRING" id="2903.R1FP91"/>
<evidence type="ECO:0000256" key="5">
    <source>
        <dbReference type="SAM" id="MobiDB-lite"/>
    </source>
</evidence>
<keyword evidence="4" id="KW-0067">ATP-binding</keyword>
<evidence type="ECO:0000256" key="4">
    <source>
        <dbReference type="ARBA" id="ARBA00022840"/>
    </source>
</evidence>
<dbReference type="HOGENOM" id="CLU_1605794_0_0_1"/>
<dbReference type="GO" id="GO:0016787">
    <property type="term" value="F:hydrolase activity"/>
    <property type="evidence" value="ECO:0007669"/>
    <property type="project" value="UniProtKB-KW"/>
</dbReference>
<dbReference type="GO" id="GO:0003724">
    <property type="term" value="F:RNA helicase activity"/>
    <property type="evidence" value="ECO:0007669"/>
    <property type="project" value="TreeGrafter"/>
</dbReference>
<evidence type="ECO:0000256" key="2">
    <source>
        <dbReference type="ARBA" id="ARBA00022801"/>
    </source>
</evidence>
<evidence type="ECO:0000256" key="3">
    <source>
        <dbReference type="ARBA" id="ARBA00022806"/>
    </source>
</evidence>
<dbReference type="InterPro" id="IPR050079">
    <property type="entry name" value="DEAD_box_RNA_helicase"/>
</dbReference>
<dbReference type="eggNOG" id="KOG0336">
    <property type="taxonomic scope" value="Eukaryota"/>
</dbReference>
<feature type="domain" description="Helicase ATP-binding" evidence="6">
    <location>
        <begin position="28"/>
        <end position="160"/>
    </location>
</feature>
<dbReference type="AlphaFoldDB" id="A0A0D3KHI4"/>
<reference evidence="7" key="2">
    <citation type="submission" date="2024-10" db="UniProtKB">
        <authorList>
            <consortium name="EnsemblProtists"/>
        </authorList>
    </citation>
    <scope>IDENTIFICATION</scope>
</reference>
<dbReference type="GO" id="GO:0005524">
    <property type="term" value="F:ATP binding"/>
    <property type="evidence" value="ECO:0007669"/>
    <property type="project" value="UniProtKB-KW"/>
</dbReference>
<evidence type="ECO:0000313" key="7">
    <source>
        <dbReference type="EnsemblProtists" id="EOD35219"/>
    </source>
</evidence>
<evidence type="ECO:0000259" key="6">
    <source>
        <dbReference type="PROSITE" id="PS51192"/>
    </source>
</evidence>
<evidence type="ECO:0000313" key="8">
    <source>
        <dbReference type="Proteomes" id="UP000013827"/>
    </source>
</evidence>
<accession>A0A0D3KHI4</accession>
<dbReference type="InterPro" id="IPR011545">
    <property type="entry name" value="DEAD/DEAH_box_helicase_dom"/>
</dbReference>
<dbReference type="InterPro" id="IPR027417">
    <property type="entry name" value="P-loop_NTPase"/>
</dbReference>
<keyword evidence="2" id="KW-0378">Hydrolase</keyword>
<dbReference type="PANTHER" id="PTHR47959:SF1">
    <property type="entry name" value="ATP-DEPENDENT RNA HELICASE DBPA"/>
    <property type="match status" value="1"/>
</dbReference>
<keyword evidence="1" id="KW-0547">Nucleotide-binding</keyword>
<feature type="compositionally biased region" description="Low complexity" evidence="5">
    <location>
        <begin position="147"/>
        <end position="166"/>
    </location>
</feature>
<dbReference type="GO" id="GO:0005829">
    <property type="term" value="C:cytosol"/>
    <property type="evidence" value="ECO:0007669"/>
    <property type="project" value="TreeGrafter"/>
</dbReference>
<evidence type="ECO:0000256" key="1">
    <source>
        <dbReference type="ARBA" id="ARBA00022741"/>
    </source>
</evidence>
<dbReference type="EnsemblProtists" id="EOD35219">
    <property type="protein sequence ID" value="EOD35219"/>
    <property type="gene ID" value="EMIHUDRAFT_252633"/>
</dbReference>
<dbReference type="SMART" id="SM00487">
    <property type="entry name" value="DEXDc"/>
    <property type="match status" value="1"/>
</dbReference>
<reference evidence="8" key="1">
    <citation type="journal article" date="2013" name="Nature">
        <title>Pan genome of the phytoplankton Emiliania underpins its global distribution.</title>
        <authorList>
            <person name="Read B.A."/>
            <person name="Kegel J."/>
            <person name="Klute M.J."/>
            <person name="Kuo A."/>
            <person name="Lefebvre S.C."/>
            <person name="Maumus F."/>
            <person name="Mayer C."/>
            <person name="Miller J."/>
            <person name="Monier A."/>
            <person name="Salamov A."/>
            <person name="Young J."/>
            <person name="Aguilar M."/>
            <person name="Claverie J.M."/>
            <person name="Frickenhaus S."/>
            <person name="Gonzalez K."/>
            <person name="Herman E.K."/>
            <person name="Lin Y.C."/>
            <person name="Napier J."/>
            <person name="Ogata H."/>
            <person name="Sarno A.F."/>
            <person name="Shmutz J."/>
            <person name="Schroeder D."/>
            <person name="de Vargas C."/>
            <person name="Verret F."/>
            <person name="von Dassow P."/>
            <person name="Valentin K."/>
            <person name="Van de Peer Y."/>
            <person name="Wheeler G."/>
            <person name="Dacks J.B."/>
            <person name="Delwiche C.F."/>
            <person name="Dyhrman S.T."/>
            <person name="Glockner G."/>
            <person name="John U."/>
            <person name="Richards T."/>
            <person name="Worden A.Z."/>
            <person name="Zhang X."/>
            <person name="Grigoriev I.V."/>
            <person name="Allen A.E."/>
            <person name="Bidle K."/>
            <person name="Borodovsky M."/>
            <person name="Bowler C."/>
            <person name="Brownlee C."/>
            <person name="Cock J.M."/>
            <person name="Elias M."/>
            <person name="Gladyshev V.N."/>
            <person name="Groth M."/>
            <person name="Guda C."/>
            <person name="Hadaegh A."/>
            <person name="Iglesias-Rodriguez M.D."/>
            <person name="Jenkins J."/>
            <person name="Jones B.M."/>
            <person name="Lawson T."/>
            <person name="Leese F."/>
            <person name="Lindquist E."/>
            <person name="Lobanov A."/>
            <person name="Lomsadze A."/>
            <person name="Malik S.B."/>
            <person name="Marsh M.E."/>
            <person name="Mackinder L."/>
            <person name="Mock T."/>
            <person name="Mueller-Roeber B."/>
            <person name="Pagarete A."/>
            <person name="Parker M."/>
            <person name="Probert I."/>
            <person name="Quesneville H."/>
            <person name="Raines C."/>
            <person name="Rensing S.A."/>
            <person name="Riano-Pachon D.M."/>
            <person name="Richier S."/>
            <person name="Rokitta S."/>
            <person name="Shiraiwa Y."/>
            <person name="Soanes D.M."/>
            <person name="van der Giezen M."/>
            <person name="Wahlund T.M."/>
            <person name="Williams B."/>
            <person name="Wilson W."/>
            <person name="Wolfe G."/>
            <person name="Wurch L.L."/>
        </authorList>
    </citation>
    <scope>NUCLEOTIDE SEQUENCE</scope>
</reference>
<dbReference type="PaxDb" id="2903-EOD35219"/>
<dbReference type="RefSeq" id="XP_005787648.1">
    <property type="nucleotide sequence ID" value="XM_005787591.1"/>
</dbReference>
<dbReference type="GeneID" id="17280491"/>
<feature type="region of interest" description="Disordered" evidence="5">
    <location>
        <begin position="138"/>
        <end position="166"/>
    </location>
</feature>